<evidence type="ECO:0000259" key="7">
    <source>
        <dbReference type="Pfam" id="PF00482"/>
    </source>
</evidence>
<dbReference type="Pfam" id="PF00482">
    <property type="entry name" value="T2SSF"/>
    <property type="match status" value="1"/>
</dbReference>
<comment type="caution">
    <text evidence="8">The sequence shown here is derived from an EMBL/GenBank/DDBJ whole genome shotgun (WGS) entry which is preliminary data.</text>
</comment>
<keyword evidence="9" id="KW-1185">Reference proteome</keyword>
<feature type="transmembrane region" description="Helical" evidence="6">
    <location>
        <begin position="230"/>
        <end position="249"/>
    </location>
</feature>
<keyword evidence="5 6" id="KW-0472">Membrane</keyword>
<reference evidence="8 9" key="1">
    <citation type="submission" date="2020-02" db="EMBL/GenBank/DDBJ databases">
        <title>Acidophilic actinobacteria isolated from forest soil.</title>
        <authorList>
            <person name="Golinska P."/>
        </authorList>
    </citation>
    <scope>NUCLEOTIDE SEQUENCE [LARGE SCALE GENOMIC DNA]</scope>
    <source>
        <strain evidence="8 9">NL8</strain>
    </source>
</reference>
<feature type="transmembrane region" description="Helical" evidence="6">
    <location>
        <begin position="6"/>
        <end position="26"/>
    </location>
</feature>
<keyword evidence="4 6" id="KW-1133">Transmembrane helix</keyword>
<evidence type="ECO:0000256" key="6">
    <source>
        <dbReference type="SAM" id="Phobius"/>
    </source>
</evidence>
<feature type="transmembrane region" description="Helical" evidence="6">
    <location>
        <begin position="63"/>
        <end position="93"/>
    </location>
</feature>
<dbReference type="EMBL" id="JAAFYZ010000002">
    <property type="protein sequence ID" value="MBS2545374.1"/>
    <property type="molecule type" value="Genomic_DNA"/>
</dbReference>
<evidence type="ECO:0000256" key="4">
    <source>
        <dbReference type="ARBA" id="ARBA00022989"/>
    </source>
</evidence>
<protein>
    <submittedName>
        <fullName evidence="8">Type II secretion system F family protein</fullName>
    </submittedName>
</protein>
<gene>
    <name evidence="8" type="ORF">KGQ19_00680</name>
</gene>
<comment type="subcellular location">
    <subcellularLocation>
        <location evidence="1">Cell membrane</location>
        <topology evidence="1">Multi-pass membrane protein</topology>
    </subcellularLocation>
</comment>
<sequence>MGVGALIAALAGGAVIAGVFVIVAGIRGTEFDPAAPPRPSGLARALAAIGLSRQSSLGRRWQLWVAAAVFILVFLATHLLLSAALLTSFIWVLPWLMAPTRSDKTFIVRLEALEEWTRRLAAMAQIGAGLEQSLHDSLPTAPTSIKPAIADLVARLDSKMALRDALMYFADDLAMVGGDTVVLALVAASADRGPGLTATLNSLADSLSEDSAMRREVEAKRGESRTTVRYLTLTLVAVVGVGALDTGYVRPYQSPVGIAVLAGCLAALFGTFWWMRSLIQGPPEPRILLQKDGR</sequence>
<keyword evidence="2" id="KW-1003">Cell membrane</keyword>
<dbReference type="RefSeq" id="WP_212007040.1">
    <property type="nucleotide sequence ID" value="NZ_JAAFYZ010000002.1"/>
</dbReference>
<evidence type="ECO:0000256" key="5">
    <source>
        <dbReference type="ARBA" id="ARBA00023136"/>
    </source>
</evidence>
<accession>A0ABS5KIT1</accession>
<dbReference type="InterPro" id="IPR018076">
    <property type="entry name" value="T2SS_GspF_dom"/>
</dbReference>
<evidence type="ECO:0000256" key="2">
    <source>
        <dbReference type="ARBA" id="ARBA00022475"/>
    </source>
</evidence>
<evidence type="ECO:0000256" key="3">
    <source>
        <dbReference type="ARBA" id="ARBA00022692"/>
    </source>
</evidence>
<dbReference type="Proteomes" id="UP000730482">
    <property type="component" value="Unassembled WGS sequence"/>
</dbReference>
<evidence type="ECO:0000256" key="1">
    <source>
        <dbReference type="ARBA" id="ARBA00004651"/>
    </source>
</evidence>
<keyword evidence="3 6" id="KW-0812">Transmembrane</keyword>
<organism evidence="8 9">
    <name type="scientific">Catenulispora pinistramenti</name>
    <dbReference type="NCBI Taxonomy" id="2705254"/>
    <lineage>
        <taxon>Bacteria</taxon>
        <taxon>Bacillati</taxon>
        <taxon>Actinomycetota</taxon>
        <taxon>Actinomycetes</taxon>
        <taxon>Catenulisporales</taxon>
        <taxon>Catenulisporaceae</taxon>
        <taxon>Catenulispora</taxon>
    </lineage>
</organism>
<evidence type="ECO:0000313" key="9">
    <source>
        <dbReference type="Proteomes" id="UP000730482"/>
    </source>
</evidence>
<feature type="transmembrane region" description="Helical" evidence="6">
    <location>
        <begin position="255"/>
        <end position="275"/>
    </location>
</feature>
<name>A0ABS5KIT1_9ACTN</name>
<dbReference type="PANTHER" id="PTHR35007">
    <property type="entry name" value="INTEGRAL MEMBRANE PROTEIN-RELATED"/>
    <property type="match status" value="1"/>
</dbReference>
<proteinExistence type="predicted"/>
<evidence type="ECO:0000313" key="8">
    <source>
        <dbReference type="EMBL" id="MBS2545374.1"/>
    </source>
</evidence>
<dbReference type="PANTHER" id="PTHR35007:SF3">
    <property type="entry name" value="POSSIBLE CONSERVED ALANINE RICH MEMBRANE PROTEIN"/>
    <property type="match status" value="1"/>
</dbReference>
<feature type="domain" description="Type II secretion system protein GspF" evidence="7">
    <location>
        <begin position="116"/>
        <end position="241"/>
    </location>
</feature>